<dbReference type="EMBL" id="HBIN01020062">
    <property type="protein sequence ID" value="CAE0445293.1"/>
    <property type="molecule type" value="Transcribed_RNA"/>
</dbReference>
<comment type="similarity">
    <text evidence="1">Belongs to the sel-1 family.</text>
</comment>
<protein>
    <submittedName>
        <fullName evidence="3">Uncharacterized protein</fullName>
    </submittedName>
</protein>
<gene>
    <name evidence="3" type="ORF">ASTO00021_LOCUS15312</name>
</gene>
<dbReference type="PANTHER" id="PTHR11102:SF160">
    <property type="entry name" value="ERAD-ASSOCIATED E3 UBIQUITIN-PROTEIN LIGASE COMPONENT HRD3"/>
    <property type="match status" value="1"/>
</dbReference>
<sequence length="523" mass="58391">MFRVINPRFIRLISPTPGKISKNANHVHLQASSCRNSMVSQRQSEVAALAKPGKCWTIVLNRVMLYSSSATTKNTGSEFCDDLYKSGISKIESSDFEEGFKLLLRASELGFAPAQVALGQLYLQEDRDDIKQQQEKTTLSMIDEAGKPTGGASSAEEVLAELKQSRKENLRRRNEKQRENKQKSRSTKWKSKEKKEKNENLINITRYQVNKITPKDGEPKLEKNEEAAIRWFSLAAKQGSTDAMVQLGNVLLHRVETEKRQFKNKDVRGKLKEALDWYEKAAAHDPPHPDALYNLGLLYYEGFHDSLEIDPARSFLLIKTAADVCNDPSALFFVGHIGLQGDEKIPKKIIPDDIKYAWNCVKSAADQGHIEAMTYIFKFLLEDRNAERVGVSEEEAEEFAVGYLEKAVQGGGAEAIHIKADMAFGVDNPKALRLYIEAGEAGSAEAWVSAGVMFYQGLGTEISYISAYRAYEQAAQLGSIEAWKNLASLYYNGHGVVKCVETADKIVNFLNEIDIDSATKNTA</sequence>
<proteinExistence type="inferred from homology"/>
<evidence type="ECO:0000313" key="3">
    <source>
        <dbReference type="EMBL" id="CAE0445293.1"/>
    </source>
</evidence>
<dbReference type="InterPro" id="IPR006597">
    <property type="entry name" value="Sel1-like"/>
</dbReference>
<dbReference type="SMART" id="SM00671">
    <property type="entry name" value="SEL1"/>
    <property type="match status" value="5"/>
</dbReference>
<dbReference type="AlphaFoldDB" id="A0A7S3PNW5"/>
<feature type="compositionally biased region" description="Basic and acidic residues" evidence="2">
    <location>
        <begin position="165"/>
        <end position="182"/>
    </location>
</feature>
<dbReference type="Gene3D" id="1.25.40.10">
    <property type="entry name" value="Tetratricopeptide repeat domain"/>
    <property type="match status" value="2"/>
</dbReference>
<dbReference type="InterPro" id="IPR011990">
    <property type="entry name" value="TPR-like_helical_dom_sf"/>
</dbReference>
<reference evidence="3" key="1">
    <citation type="submission" date="2021-01" db="EMBL/GenBank/DDBJ databases">
        <authorList>
            <person name="Corre E."/>
            <person name="Pelletier E."/>
            <person name="Niang G."/>
            <person name="Scheremetjew M."/>
            <person name="Finn R."/>
            <person name="Kale V."/>
            <person name="Holt S."/>
            <person name="Cochrane G."/>
            <person name="Meng A."/>
            <person name="Brown T."/>
            <person name="Cohen L."/>
        </authorList>
    </citation>
    <scope>NUCLEOTIDE SEQUENCE</scope>
    <source>
        <strain evidence="3">GSBS06</strain>
    </source>
</reference>
<name>A0A7S3PNW5_9STRA</name>
<dbReference type="SUPFAM" id="SSF81901">
    <property type="entry name" value="HCP-like"/>
    <property type="match status" value="2"/>
</dbReference>
<evidence type="ECO:0000256" key="1">
    <source>
        <dbReference type="ARBA" id="ARBA00038101"/>
    </source>
</evidence>
<organism evidence="3">
    <name type="scientific">Aplanochytrium stocchinoi</name>
    <dbReference type="NCBI Taxonomy" id="215587"/>
    <lineage>
        <taxon>Eukaryota</taxon>
        <taxon>Sar</taxon>
        <taxon>Stramenopiles</taxon>
        <taxon>Bigyra</taxon>
        <taxon>Labyrinthulomycetes</taxon>
        <taxon>Thraustochytrida</taxon>
        <taxon>Thraustochytriidae</taxon>
        <taxon>Aplanochytrium</taxon>
    </lineage>
</organism>
<dbReference type="InterPro" id="IPR050767">
    <property type="entry name" value="Sel1_AlgK"/>
</dbReference>
<accession>A0A7S3PNW5</accession>
<evidence type="ECO:0000256" key="2">
    <source>
        <dbReference type="SAM" id="MobiDB-lite"/>
    </source>
</evidence>
<feature type="region of interest" description="Disordered" evidence="2">
    <location>
        <begin position="165"/>
        <end position="196"/>
    </location>
</feature>
<feature type="compositionally biased region" description="Basic residues" evidence="2">
    <location>
        <begin position="183"/>
        <end position="192"/>
    </location>
</feature>
<dbReference type="Pfam" id="PF13414">
    <property type="entry name" value="TPR_11"/>
    <property type="match status" value="1"/>
</dbReference>
<dbReference type="PANTHER" id="PTHR11102">
    <property type="entry name" value="SEL-1-LIKE PROTEIN"/>
    <property type="match status" value="1"/>
</dbReference>
<dbReference type="Pfam" id="PF08238">
    <property type="entry name" value="Sel1"/>
    <property type="match status" value="7"/>
</dbReference>